<dbReference type="OrthoDB" id="5987010at2759"/>
<dbReference type="InterPro" id="IPR011993">
    <property type="entry name" value="PH-like_dom_sf"/>
</dbReference>
<evidence type="ECO:0000256" key="2">
    <source>
        <dbReference type="ARBA" id="ARBA00022553"/>
    </source>
</evidence>
<dbReference type="InterPro" id="IPR001478">
    <property type="entry name" value="PDZ"/>
</dbReference>
<dbReference type="PANTHER" id="PTHR12345">
    <property type="entry name" value="SYNTENIN RELATED"/>
    <property type="match status" value="1"/>
</dbReference>
<dbReference type="CDD" id="cd01208">
    <property type="entry name" value="PTB_X11"/>
    <property type="match status" value="1"/>
</dbReference>
<dbReference type="OMA" id="MVNPAHI"/>
<keyword evidence="2" id="KW-0597">Phosphoprotein</keyword>
<gene>
    <name evidence="5" type="ORF">YQE_09215</name>
</gene>
<accession>N6T948</accession>
<dbReference type="AlphaFoldDB" id="N6T948"/>
<evidence type="ECO:0000256" key="3">
    <source>
        <dbReference type="ARBA" id="ARBA00022737"/>
    </source>
</evidence>
<protein>
    <submittedName>
        <fullName evidence="5">Uncharacterized protein</fullName>
    </submittedName>
</protein>
<dbReference type="PROSITE" id="PS50106">
    <property type="entry name" value="PDZ"/>
    <property type="match status" value="2"/>
</dbReference>
<dbReference type="CDD" id="cd06793">
    <property type="entry name" value="PDZ2_APBA1_3-like"/>
    <property type="match status" value="1"/>
</dbReference>
<dbReference type="FunFam" id="2.30.42.10:FF:000017">
    <property type="entry name" value="Amyloid beta A4 protein-binding family A member 1"/>
    <property type="match status" value="1"/>
</dbReference>
<name>N6T948_DENPD</name>
<dbReference type="Pfam" id="PF00640">
    <property type="entry name" value="PID"/>
    <property type="match status" value="2"/>
</dbReference>
<feature type="region of interest" description="Disordered" evidence="4">
    <location>
        <begin position="313"/>
        <end position="400"/>
    </location>
</feature>
<dbReference type="GO" id="GO:0005737">
    <property type="term" value="C:cytoplasm"/>
    <property type="evidence" value="ECO:0007669"/>
    <property type="project" value="TreeGrafter"/>
</dbReference>
<dbReference type="PROSITE" id="PS01179">
    <property type="entry name" value="PID"/>
    <property type="match status" value="2"/>
</dbReference>
<dbReference type="GO" id="GO:0043197">
    <property type="term" value="C:dendritic spine"/>
    <property type="evidence" value="ECO:0007669"/>
    <property type="project" value="TreeGrafter"/>
</dbReference>
<dbReference type="FunFam" id="2.30.42.10:FF:000007">
    <property type="entry name" value="Amyloid beta A4 protein-binding family A member"/>
    <property type="match status" value="1"/>
</dbReference>
<proteinExistence type="predicted"/>
<dbReference type="SUPFAM" id="SSF50729">
    <property type="entry name" value="PH domain-like"/>
    <property type="match status" value="2"/>
</dbReference>
<feature type="non-terminal residue" evidence="5">
    <location>
        <position position="1"/>
    </location>
</feature>
<dbReference type="Gene3D" id="2.30.29.30">
    <property type="entry name" value="Pleckstrin-homology domain (PH domain)/Phosphotyrosine-binding domain (PTB)"/>
    <property type="match status" value="2"/>
</dbReference>
<sequence>MQKRNSSPPTTNTTFDYLYEFSETRKVLEEFFKCPPEEENRLGSEFQDLEYELRRQASESGNSYVGKRLAKGRSSEPDFCMRIDSPAKCFTISNVPLQDHDFPEHENNFLDLSIGTGSSGDLGETEVGLQVGHSRNFTLSPETTDCDSNCGDLDSEVSLMLMENDLAPSGGLLGSNTDLAVPGDTSRLYSSMPVLEDGLSSGHASDTDNNNPTVMLMKRQITEIEREINQGVCNSKPSENGIVAQKESISTSPIDMNNCVNSFDEPLNLSQTDSIEKTPPPPAPAPHRMNSSAENTNDVEAAIKDIRLTLQRTKTLPVQRHPGEECEENGASPVWVPSHFRQRGLSTTSADSERKGNSGPEEEENDTDLETDRLLGQQRTDDQGFYDEKDKDKKKGRSKEDVIQRSVLIEGVLFRARYLGSTQLVCEGQPTKTTRMMQAEEAVSRIKEASNQAVQPYEPQYATFSCPESGHFDDETHLNSISENEPQIDNAVMQLMQPLTHNDDPSPFIDENPLGGGGASGTVFRLLFLGSVEVDEEGGRKRRKKFKKNMVEVAVTKIKVLNTDLKEIMMDHALRTISYIADIGDLVVLMARRRFIPHEVEDAPKINRTPKMICHVFESEEAQFIAQSIGQAFQVAYMEFLKANGIEDHSFVKEMDYQEVLNSQEIFGDELQMFAKKEMQKEASLRWEGGEILGVVIVESGWGSMLPTVVIANLAPAGAAARCGQLNIGDQIIAINGVSLVGLPLSTCQTYIKNSKTQTVVKLTVVPCAPVVEVKIKRPDTKYQLGFSVQNGVICSLLRGGIAERGGVRVGHRIIEINNQSVVAVPHEKIVNLLATSVGEILMKTMPTSMFRLLTGQENPVYI</sequence>
<dbReference type="GO" id="GO:0005886">
    <property type="term" value="C:plasma membrane"/>
    <property type="evidence" value="ECO:0007669"/>
    <property type="project" value="TreeGrafter"/>
</dbReference>
<keyword evidence="3" id="KW-0677">Repeat</keyword>
<evidence type="ECO:0000256" key="1">
    <source>
        <dbReference type="ARBA" id="ARBA00022448"/>
    </source>
</evidence>
<dbReference type="InterPro" id="IPR036034">
    <property type="entry name" value="PDZ_sf"/>
</dbReference>
<keyword evidence="1" id="KW-0813">Transport</keyword>
<dbReference type="HOGENOM" id="CLU_003303_0_0_1"/>
<dbReference type="GO" id="GO:0007268">
    <property type="term" value="P:chemical synaptic transmission"/>
    <property type="evidence" value="ECO:0007669"/>
    <property type="project" value="TreeGrafter"/>
</dbReference>
<evidence type="ECO:0000313" key="5">
    <source>
        <dbReference type="EMBL" id="ENN74243.1"/>
    </source>
</evidence>
<feature type="compositionally biased region" description="Acidic residues" evidence="4">
    <location>
        <begin position="360"/>
        <end position="369"/>
    </location>
</feature>
<dbReference type="SUPFAM" id="SSF50156">
    <property type="entry name" value="PDZ domain-like"/>
    <property type="match status" value="2"/>
</dbReference>
<evidence type="ECO:0000256" key="4">
    <source>
        <dbReference type="SAM" id="MobiDB-lite"/>
    </source>
</evidence>
<dbReference type="InterPro" id="IPR006020">
    <property type="entry name" value="PTB/PI_dom"/>
</dbReference>
<dbReference type="InterPro" id="IPR051230">
    <property type="entry name" value="APP-Binding"/>
</dbReference>
<feature type="region of interest" description="Disordered" evidence="4">
    <location>
        <begin position="264"/>
        <end position="295"/>
    </location>
</feature>
<dbReference type="SMART" id="SM00228">
    <property type="entry name" value="PDZ"/>
    <property type="match status" value="2"/>
</dbReference>
<organism evidence="5">
    <name type="scientific">Dendroctonus ponderosae</name>
    <name type="common">Mountain pine beetle</name>
    <dbReference type="NCBI Taxonomy" id="77166"/>
    <lineage>
        <taxon>Eukaryota</taxon>
        <taxon>Metazoa</taxon>
        <taxon>Ecdysozoa</taxon>
        <taxon>Arthropoda</taxon>
        <taxon>Hexapoda</taxon>
        <taxon>Insecta</taxon>
        <taxon>Pterygota</taxon>
        <taxon>Neoptera</taxon>
        <taxon>Endopterygota</taxon>
        <taxon>Coleoptera</taxon>
        <taxon>Polyphaga</taxon>
        <taxon>Cucujiformia</taxon>
        <taxon>Curculionidae</taxon>
        <taxon>Scolytinae</taxon>
        <taxon>Dendroctonus</taxon>
    </lineage>
</organism>
<reference evidence="5" key="1">
    <citation type="journal article" date="2013" name="Genome Biol.">
        <title>Draft genome of the mountain pine beetle, Dendroctonus ponderosae Hopkins, a major forest pest.</title>
        <authorList>
            <person name="Keeling C.I."/>
            <person name="Yuen M.M."/>
            <person name="Liao N.Y."/>
            <person name="Docking T.R."/>
            <person name="Chan S.K."/>
            <person name="Taylor G.A."/>
            <person name="Palmquist D.L."/>
            <person name="Jackman S.D."/>
            <person name="Nguyen A."/>
            <person name="Li M."/>
            <person name="Henderson H."/>
            <person name="Janes J.K."/>
            <person name="Zhao Y."/>
            <person name="Pandoh P."/>
            <person name="Moore R."/>
            <person name="Sperling F.A."/>
            <person name="Huber D.P."/>
            <person name="Birol I."/>
            <person name="Jones S.J."/>
            <person name="Bohlmann J."/>
        </authorList>
    </citation>
    <scope>NUCLEOTIDE SEQUENCE</scope>
</reference>
<feature type="compositionally biased region" description="Basic and acidic residues" evidence="4">
    <location>
        <begin position="379"/>
        <end position="400"/>
    </location>
</feature>
<dbReference type="CDD" id="cd06720">
    <property type="entry name" value="PDZ1_APBA1_3-like"/>
    <property type="match status" value="1"/>
</dbReference>
<dbReference type="Pfam" id="PF00595">
    <property type="entry name" value="PDZ"/>
    <property type="match status" value="2"/>
</dbReference>
<dbReference type="EMBL" id="KB741077">
    <property type="protein sequence ID" value="ENN74243.1"/>
    <property type="molecule type" value="Genomic_DNA"/>
</dbReference>
<dbReference type="PANTHER" id="PTHR12345:SF16">
    <property type="entry name" value="X11L, ISOFORM F-RELATED"/>
    <property type="match status" value="1"/>
</dbReference>
<dbReference type="Gene3D" id="2.30.42.10">
    <property type="match status" value="2"/>
</dbReference>
<dbReference type="SMART" id="SM00462">
    <property type="entry name" value="PTB"/>
    <property type="match status" value="1"/>
</dbReference>